<feature type="region of interest" description="Disordered" evidence="1">
    <location>
        <begin position="50"/>
        <end position="99"/>
    </location>
</feature>
<dbReference type="HOGENOM" id="CLU_115378_0_0_14"/>
<evidence type="ECO:0000256" key="1">
    <source>
        <dbReference type="SAM" id="MobiDB-lite"/>
    </source>
</evidence>
<proteinExistence type="predicted"/>
<dbReference type="EMBL" id="HE613254">
    <property type="protein sequence ID" value="CCE66828.1"/>
    <property type="molecule type" value="Genomic_DNA"/>
</dbReference>
<reference evidence="2" key="1">
    <citation type="submission" date="2011-11" db="EMBL/GenBank/DDBJ databases">
        <title>Complete genome sequence of Candidatus Mycoplasma haemominutum.</title>
        <authorList>
            <person name="Barker E.N."/>
            <person name="Darby A.C."/>
            <person name="Helps C.R."/>
            <person name="Peters I.R."/>
            <person name="Hughes M.A."/>
            <person name="Radford A.D."/>
            <person name="Novacco M."/>
            <person name="Boretti F."/>
            <person name="Hofmann-Lehmann R."/>
            <person name="Tasker S."/>
        </authorList>
    </citation>
    <scope>NUCLEOTIDE SEQUENCE</scope>
    <source>
        <strain evidence="2">Birmingham 1</strain>
    </source>
</reference>
<sequence length="209" mass="23177">MNLVIFTKYLFGAIAALTGGVNALVFSSSGGALTSKELEELNSELGTAETNHNGLINSENSRIKTEESKSAENFKKLENENKNTKSSSRSRREAGNNLTRANDNLVWQNLTQNAALGREKTKLQSELNSKTESFKTELKTKVQASFNALQTVVKQETDKLESALTTLKESNRKLIDNLKKCLIKMPEAIFTPDQDWCPETQQFRANSAA</sequence>
<reference evidence="2" key="2">
    <citation type="submission" date="2011-11" db="EMBL/GenBank/DDBJ databases">
        <authorList>
            <person name="Barker E."/>
        </authorList>
    </citation>
    <scope>NUCLEOTIDE SEQUENCE</scope>
    <source>
        <strain evidence="2">Birmingham 1</strain>
    </source>
</reference>
<evidence type="ECO:0000313" key="2">
    <source>
        <dbReference type="EMBL" id="CCE66828.1"/>
    </source>
</evidence>
<dbReference type="PATRIC" id="fig|1116213.3.peg.330"/>
<feature type="compositionally biased region" description="Polar residues" evidence="1">
    <location>
        <begin position="50"/>
        <end position="60"/>
    </location>
</feature>
<dbReference type="AlphaFoldDB" id="G8C3D0"/>
<organism evidence="2">
    <name type="scientific">Candidatus Mycoplasma haematominutum 'Birmingham 1'</name>
    <dbReference type="NCBI Taxonomy" id="1116213"/>
    <lineage>
        <taxon>Bacteria</taxon>
        <taxon>Bacillati</taxon>
        <taxon>Mycoplasmatota</taxon>
        <taxon>Mollicutes</taxon>
        <taxon>Mycoplasmataceae</taxon>
        <taxon>Mycoplasma</taxon>
    </lineage>
</organism>
<dbReference type="KEGG" id="mhb:MHM_03100"/>
<gene>
    <name evidence="2" type="ORF">MHM_03100</name>
</gene>
<name>G8C3D0_9MOLU</name>
<protein>
    <submittedName>
        <fullName evidence="2">Uncharacterized protein</fullName>
    </submittedName>
</protein>
<feature type="compositionally biased region" description="Basic and acidic residues" evidence="1">
    <location>
        <begin position="61"/>
        <end position="83"/>
    </location>
</feature>
<accession>G8C3D0</accession>